<dbReference type="CAZy" id="GT83">
    <property type="family name" value="Glycosyltransferase Family 83"/>
</dbReference>
<feature type="transmembrane region" description="Helical" evidence="8">
    <location>
        <begin position="299"/>
        <end position="319"/>
    </location>
</feature>
<dbReference type="GO" id="GO:0016763">
    <property type="term" value="F:pentosyltransferase activity"/>
    <property type="evidence" value="ECO:0007669"/>
    <property type="project" value="TreeGrafter"/>
</dbReference>
<organism evidence="10 11">
    <name type="scientific">Allochromatium vinosum (strain ATCC 17899 / DSM 180 / NBRC 103801 / NCIMB 10441 / D)</name>
    <name type="common">Chromatium vinosum</name>
    <dbReference type="NCBI Taxonomy" id="572477"/>
    <lineage>
        <taxon>Bacteria</taxon>
        <taxon>Pseudomonadati</taxon>
        <taxon>Pseudomonadota</taxon>
        <taxon>Gammaproteobacteria</taxon>
        <taxon>Chromatiales</taxon>
        <taxon>Chromatiaceae</taxon>
        <taxon>Allochromatium</taxon>
    </lineage>
</organism>
<feature type="transmembrane region" description="Helical" evidence="8">
    <location>
        <begin position="138"/>
        <end position="156"/>
    </location>
</feature>
<reference evidence="10 11" key="1">
    <citation type="journal article" date="2011" name="Stand. Genomic Sci.">
        <title>Complete genome sequence of Allochromatium vinosum DSM 180(T).</title>
        <authorList>
            <person name="Weissgerber T."/>
            <person name="Zigann R."/>
            <person name="Bruce D."/>
            <person name="Chang Y.J."/>
            <person name="Detter J.C."/>
            <person name="Han C."/>
            <person name="Hauser L."/>
            <person name="Jeffries C.D."/>
            <person name="Land M."/>
            <person name="Munk A.C."/>
            <person name="Tapia R."/>
            <person name="Dahl C."/>
        </authorList>
    </citation>
    <scope>NUCLEOTIDE SEQUENCE [LARGE SCALE GENOMIC DNA]</scope>
    <source>
        <strain evidence="11">ATCC 17899 / DSM 180 / NBRC 103801 / NCIMB 10441 / D</strain>
    </source>
</reference>
<dbReference type="STRING" id="572477.Alvin_1542"/>
<evidence type="ECO:0000256" key="5">
    <source>
        <dbReference type="ARBA" id="ARBA00022692"/>
    </source>
</evidence>
<feature type="transmembrane region" description="Helical" evidence="8">
    <location>
        <begin position="418"/>
        <end position="440"/>
    </location>
</feature>
<feature type="transmembrane region" description="Helical" evidence="8">
    <location>
        <begin position="245"/>
        <end position="267"/>
    </location>
</feature>
<protein>
    <submittedName>
        <fullName evidence="10">Glycosyl transferase family 39</fullName>
    </submittedName>
</protein>
<sequence>MKRLDLSHKIMNTDALPMKDAAPNGWRGAMRRVMTSPALLALVVVLSFFWQLGAMPLYDLDEGAFTEATREMLASGNYITPHRDGEPRYDKPVLIYWLQAASTQTVGFDEFGLRLPSALAASVWVLALWFFVRERLDAPTATVAGLALALSLQVSLIGKAAVADALLNLFIALTFFEIYRYWQALDFKSGRRFVRRAYLWMGLGFLTKGPVAVFFPVVVSLLFVLSSLRWSKASALALWYWLRAAVYPLGWLIFLLVAGPWYLAIYLDDGAGFFKSFFLQHNLGRFEGAMHDHGGFPGYYLVMLPVILLPFTGWMLSLFKRYRSAWLDPLDRFLWIWFLVVLVFFSFSGTQLPHYLLYGATPLFILMARHREALTNRWLAFVPPLVFFGLLLVLPFVLDVAMVVSSRPYDVILFEEARHAITLEYGIAALGGLLLTALMLRWSSPPLWRRLVLVGLVQTLVVYGEVAPRVLDTLQAPVKEAALIAKQTQLPTVVYRTSMPSFSVYREAITPNRAPQPGELVFLRVDKLEHLTREHPELDLELVYHRGHVALLRARPGA</sequence>
<evidence type="ECO:0000313" key="11">
    <source>
        <dbReference type="Proteomes" id="UP000001441"/>
    </source>
</evidence>
<feature type="transmembrane region" description="Helical" evidence="8">
    <location>
        <begin position="203"/>
        <end position="225"/>
    </location>
</feature>
<evidence type="ECO:0000256" key="4">
    <source>
        <dbReference type="ARBA" id="ARBA00022679"/>
    </source>
</evidence>
<dbReference type="eggNOG" id="COG1807">
    <property type="taxonomic scope" value="Bacteria"/>
</dbReference>
<dbReference type="KEGG" id="alv:Alvin_1542"/>
<keyword evidence="11" id="KW-1185">Reference proteome</keyword>
<evidence type="ECO:0000313" key="10">
    <source>
        <dbReference type="EMBL" id="ADC62475.1"/>
    </source>
</evidence>
<gene>
    <name evidence="10" type="ordered locus">Alvin_1542</name>
</gene>
<dbReference type="GO" id="GO:0010041">
    <property type="term" value="P:response to iron(III) ion"/>
    <property type="evidence" value="ECO:0007669"/>
    <property type="project" value="TreeGrafter"/>
</dbReference>
<evidence type="ECO:0000256" key="3">
    <source>
        <dbReference type="ARBA" id="ARBA00022676"/>
    </source>
</evidence>
<feature type="domain" description="Glycosyltransferase RgtA/B/C/D-like" evidence="9">
    <location>
        <begin position="90"/>
        <end position="235"/>
    </location>
</feature>
<feature type="transmembrane region" description="Helical" evidence="8">
    <location>
        <begin position="378"/>
        <end position="398"/>
    </location>
</feature>
<dbReference type="GO" id="GO:0009103">
    <property type="term" value="P:lipopolysaccharide biosynthetic process"/>
    <property type="evidence" value="ECO:0007669"/>
    <property type="project" value="UniProtKB-ARBA"/>
</dbReference>
<keyword evidence="2" id="KW-1003">Cell membrane</keyword>
<dbReference type="InterPro" id="IPR050297">
    <property type="entry name" value="LipidA_mod_glycosyltrf_83"/>
</dbReference>
<dbReference type="GO" id="GO:0005886">
    <property type="term" value="C:plasma membrane"/>
    <property type="evidence" value="ECO:0007669"/>
    <property type="project" value="UniProtKB-SubCell"/>
</dbReference>
<dbReference type="HOGENOM" id="CLU_019200_0_1_6"/>
<evidence type="ECO:0000256" key="6">
    <source>
        <dbReference type="ARBA" id="ARBA00022989"/>
    </source>
</evidence>
<dbReference type="EMBL" id="CP001896">
    <property type="protein sequence ID" value="ADC62475.1"/>
    <property type="molecule type" value="Genomic_DNA"/>
</dbReference>
<dbReference type="InterPro" id="IPR038731">
    <property type="entry name" value="RgtA/B/C-like"/>
</dbReference>
<evidence type="ECO:0000256" key="8">
    <source>
        <dbReference type="SAM" id="Phobius"/>
    </source>
</evidence>
<dbReference type="Proteomes" id="UP000001441">
    <property type="component" value="Chromosome"/>
</dbReference>
<feature type="transmembrane region" description="Helical" evidence="8">
    <location>
        <begin position="111"/>
        <end position="131"/>
    </location>
</feature>
<name>D3RTG6_ALLVD</name>
<dbReference type="Pfam" id="PF13231">
    <property type="entry name" value="PMT_2"/>
    <property type="match status" value="1"/>
</dbReference>
<evidence type="ECO:0000256" key="7">
    <source>
        <dbReference type="ARBA" id="ARBA00023136"/>
    </source>
</evidence>
<evidence type="ECO:0000256" key="2">
    <source>
        <dbReference type="ARBA" id="ARBA00022475"/>
    </source>
</evidence>
<comment type="subcellular location">
    <subcellularLocation>
        <location evidence="1">Cell membrane</location>
        <topology evidence="1">Multi-pass membrane protein</topology>
    </subcellularLocation>
</comment>
<keyword evidence="5 8" id="KW-0812">Transmembrane</keyword>
<evidence type="ECO:0000259" key="9">
    <source>
        <dbReference type="Pfam" id="PF13231"/>
    </source>
</evidence>
<dbReference type="AlphaFoldDB" id="D3RTG6"/>
<feature type="transmembrane region" description="Helical" evidence="8">
    <location>
        <begin position="334"/>
        <end position="357"/>
    </location>
</feature>
<accession>D3RTG6</accession>
<proteinExistence type="predicted"/>
<dbReference type="PANTHER" id="PTHR33908">
    <property type="entry name" value="MANNOSYLTRANSFERASE YKCB-RELATED"/>
    <property type="match status" value="1"/>
</dbReference>
<feature type="transmembrane region" description="Helical" evidence="8">
    <location>
        <begin position="162"/>
        <end position="182"/>
    </location>
</feature>
<keyword evidence="7 8" id="KW-0472">Membrane</keyword>
<keyword evidence="6 8" id="KW-1133">Transmembrane helix</keyword>
<evidence type="ECO:0000256" key="1">
    <source>
        <dbReference type="ARBA" id="ARBA00004651"/>
    </source>
</evidence>
<keyword evidence="4 10" id="KW-0808">Transferase</keyword>
<dbReference type="PANTHER" id="PTHR33908:SF3">
    <property type="entry name" value="UNDECAPRENYL PHOSPHATE-ALPHA-4-AMINO-4-DEOXY-L-ARABINOSE ARABINOSYL TRANSFERASE"/>
    <property type="match status" value="1"/>
</dbReference>
<keyword evidence="3" id="KW-0328">Glycosyltransferase</keyword>